<dbReference type="RefSeq" id="WP_271168754.1">
    <property type="nucleotide sequence ID" value="NZ_BSFI01000008.1"/>
</dbReference>
<organism evidence="3 4">
    <name type="scientific">Hansschlegelia plantiphila</name>
    <dbReference type="NCBI Taxonomy" id="374655"/>
    <lineage>
        <taxon>Bacteria</taxon>
        <taxon>Pseudomonadati</taxon>
        <taxon>Pseudomonadota</taxon>
        <taxon>Alphaproteobacteria</taxon>
        <taxon>Hyphomicrobiales</taxon>
        <taxon>Methylopilaceae</taxon>
        <taxon>Hansschlegelia</taxon>
    </lineage>
</organism>
<evidence type="ECO:0000313" key="4">
    <source>
        <dbReference type="Proteomes" id="UP001143372"/>
    </source>
</evidence>
<dbReference type="SUPFAM" id="SSF52402">
    <property type="entry name" value="Adenine nucleotide alpha hydrolases-like"/>
    <property type="match status" value="1"/>
</dbReference>
<evidence type="ECO:0000256" key="1">
    <source>
        <dbReference type="ARBA" id="ARBA00008791"/>
    </source>
</evidence>
<reference evidence="3" key="2">
    <citation type="submission" date="2023-01" db="EMBL/GenBank/DDBJ databases">
        <authorList>
            <person name="Sun Q."/>
            <person name="Evtushenko L."/>
        </authorList>
    </citation>
    <scope>NUCLEOTIDE SEQUENCE</scope>
    <source>
        <strain evidence="3">VKM B-2347</strain>
    </source>
</reference>
<dbReference type="EMBL" id="BSFI01000008">
    <property type="protein sequence ID" value="GLK68520.1"/>
    <property type="molecule type" value="Genomic_DNA"/>
</dbReference>
<sequence>MSSAAISIVAVEENLAAAPQPAPYSRILIPTDGSDLAQEAVAEALKLAARIGASVVFLTVNKPFHMLALSAAQVEDARSDYERHADAHADRILDKVGAAALEAGVPFESVRRWGAEPYLEIIDVAHERVCDLIAMASHGRKGLSAILLGSVTTKVLTHSSIPVLVCRKAPAARAPSVETLEGYLAGVGVA</sequence>
<dbReference type="Proteomes" id="UP001143372">
    <property type="component" value="Unassembled WGS sequence"/>
</dbReference>
<keyword evidence="4" id="KW-1185">Reference proteome</keyword>
<accession>A0A9W6J0F9</accession>
<evidence type="ECO:0000313" key="3">
    <source>
        <dbReference type="EMBL" id="GLK68520.1"/>
    </source>
</evidence>
<dbReference type="InterPro" id="IPR006016">
    <property type="entry name" value="UspA"/>
</dbReference>
<dbReference type="Gene3D" id="3.40.50.620">
    <property type="entry name" value="HUPs"/>
    <property type="match status" value="1"/>
</dbReference>
<dbReference type="PRINTS" id="PR01438">
    <property type="entry name" value="UNVRSLSTRESS"/>
</dbReference>
<comment type="caution">
    <text evidence="3">The sequence shown here is derived from an EMBL/GenBank/DDBJ whole genome shotgun (WGS) entry which is preliminary data.</text>
</comment>
<reference evidence="3" key="1">
    <citation type="journal article" date="2014" name="Int. J. Syst. Evol. Microbiol.">
        <title>Complete genome sequence of Corynebacterium casei LMG S-19264T (=DSM 44701T), isolated from a smear-ripened cheese.</title>
        <authorList>
            <consortium name="US DOE Joint Genome Institute (JGI-PGF)"/>
            <person name="Walter F."/>
            <person name="Albersmeier A."/>
            <person name="Kalinowski J."/>
            <person name="Ruckert C."/>
        </authorList>
    </citation>
    <scope>NUCLEOTIDE SEQUENCE</scope>
    <source>
        <strain evidence="3">VKM B-2347</strain>
    </source>
</reference>
<proteinExistence type="inferred from homology"/>
<dbReference type="AlphaFoldDB" id="A0A9W6J0F9"/>
<feature type="domain" description="UspA" evidence="2">
    <location>
        <begin position="24"/>
        <end position="167"/>
    </location>
</feature>
<dbReference type="PANTHER" id="PTHR46268:SF15">
    <property type="entry name" value="UNIVERSAL STRESS PROTEIN HP_0031"/>
    <property type="match status" value="1"/>
</dbReference>
<dbReference type="CDD" id="cd00293">
    <property type="entry name" value="USP-like"/>
    <property type="match status" value="1"/>
</dbReference>
<dbReference type="InterPro" id="IPR006015">
    <property type="entry name" value="Universal_stress_UspA"/>
</dbReference>
<dbReference type="InterPro" id="IPR014729">
    <property type="entry name" value="Rossmann-like_a/b/a_fold"/>
</dbReference>
<comment type="similarity">
    <text evidence="1">Belongs to the universal stress protein A family.</text>
</comment>
<dbReference type="Pfam" id="PF00582">
    <property type="entry name" value="Usp"/>
    <property type="match status" value="1"/>
</dbReference>
<name>A0A9W6J0F9_9HYPH</name>
<dbReference type="PANTHER" id="PTHR46268">
    <property type="entry name" value="STRESS RESPONSE PROTEIN NHAX"/>
    <property type="match status" value="1"/>
</dbReference>
<protein>
    <submittedName>
        <fullName evidence="3">Universal stress protein</fullName>
    </submittedName>
</protein>
<gene>
    <name evidence="3" type="ORF">GCM10008179_21580</name>
</gene>
<evidence type="ECO:0000259" key="2">
    <source>
        <dbReference type="Pfam" id="PF00582"/>
    </source>
</evidence>